<dbReference type="Gene3D" id="3.40.1520.20">
    <property type="match status" value="2"/>
</dbReference>
<evidence type="ECO:0000256" key="1">
    <source>
        <dbReference type="ARBA" id="ARBA00004442"/>
    </source>
</evidence>
<evidence type="ECO:0000313" key="8">
    <source>
        <dbReference type="EMBL" id="MQY42398.1"/>
    </source>
</evidence>
<dbReference type="PANTHER" id="PTHR30329:SF21">
    <property type="entry name" value="LIPOPROTEIN YIAD-RELATED"/>
    <property type="match status" value="1"/>
</dbReference>
<protein>
    <submittedName>
        <fullName evidence="8">OmpA family protein</fullName>
    </submittedName>
</protein>
<dbReference type="PANTHER" id="PTHR30329">
    <property type="entry name" value="STATOR ELEMENT OF FLAGELLAR MOTOR COMPLEX"/>
    <property type="match status" value="1"/>
</dbReference>
<evidence type="ECO:0000259" key="7">
    <source>
        <dbReference type="PROSITE" id="PS51123"/>
    </source>
</evidence>
<organism evidence="8 9">
    <name type="scientific">Tritonibacter aquimaris</name>
    <dbReference type="NCBI Taxonomy" id="2663379"/>
    <lineage>
        <taxon>Bacteria</taxon>
        <taxon>Pseudomonadati</taxon>
        <taxon>Pseudomonadota</taxon>
        <taxon>Alphaproteobacteria</taxon>
        <taxon>Rhodobacterales</taxon>
        <taxon>Paracoccaceae</taxon>
        <taxon>Tritonibacter</taxon>
    </lineage>
</organism>
<evidence type="ECO:0000256" key="6">
    <source>
        <dbReference type="SAM" id="Phobius"/>
    </source>
</evidence>
<dbReference type="Proteomes" id="UP000436694">
    <property type="component" value="Unassembled WGS sequence"/>
</dbReference>
<evidence type="ECO:0000256" key="3">
    <source>
        <dbReference type="ARBA" id="ARBA00023237"/>
    </source>
</evidence>
<keyword evidence="2 4" id="KW-0472">Membrane</keyword>
<keyword evidence="6" id="KW-0812">Transmembrane</keyword>
<feature type="transmembrane region" description="Helical" evidence="6">
    <location>
        <begin position="6"/>
        <end position="31"/>
    </location>
</feature>
<gene>
    <name evidence="8" type="ORF">GG681_07065</name>
</gene>
<name>A0A844ASX4_9RHOB</name>
<keyword evidence="9" id="KW-1185">Reference proteome</keyword>
<dbReference type="InterPro" id="IPR007055">
    <property type="entry name" value="BON_dom"/>
</dbReference>
<dbReference type="AlphaFoldDB" id="A0A844ASX4"/>
<dbReference type="SUPFAM" id="SSF103088">
    <property type="entry name" value="OmpA-like"/>
    <property type="match status" value="1"/>
</dbReference>
<reference evidence="8 9" key="1">
    <citation type="submission" date="2019-10" db="EMBL/GenBank/DDBJ databases">
        <title>Epibacterium sp. nov., isolated from seawater.</title>
        <authorList>
            <person name="Zhang X."/>
            <person name="Li N."/>
        </authorList>
    </citation>
    <scope>NUCLEOTIDE SEQUENCE [LARGE SCALE GENOMIC DNA]</scope>
    <source>
        <strain evidence="8 9">SM1969</strain>
    </source>
</reference>
<sequence>MRLPTVLIPGATFATAAALCVVVAGFTATAMERASESAVRRSLDIGGFEWAEVAANGLNVFLEGTAPDEASRFAALSQAGGVVDASRIIDRMQVTPSRGIAPPQFSIEILRNDSGISLIGLAPKATERTDVIDHLRDIVRDDEIADFLETTTYATPRGWTQALDYGLKALDLLPSSKISIKPGAVAITANTDSPEDKERLERQLSRMAPGGLRLTLDLKAPRPVITPFTLRFTLDEQGGRFDACSAESASSAQRIVAAAQNAGLKGDAECVIGMGVPSPNWAQAVEESLKSLAELGQGSVTLANADITLVAVEGTDQGKFDRIAGALEHALPKVFALHTVLPVAETESEGENEFTATLSPEGQVLLRGRLSDQTQRELTNSFAKARFGSENVHSTARLAEDLPMDWNMRVLTGLEALSVLHRGAVNITPQTIELRGASYQKDASAEVAKLFSTRLGETATYDLTITYDEPPIPENQPLSPEQCQDLLTKVQENGKITFEPGSATVAEGSNATLDLVAGVLEDCGPVRLEIQGHTDSQGRETMNERLSQARAQSVLNELRARRIPTLTFVARGYGEAQPIADNETEEGREANRRIVFQMLDNTAAEAEDSATDETSQETEEGSNQ</sequence>
<dbReference type="PROSITE" id="PS51123">
    <property type="entry name" value="OMPA_2"/>
    <property type="match status" value="1"/>
</dbReference>
<keyword evidence="3" id="KW-0998">Cell outer membrane</keyword>
<feature type="compositionally biased region" description="Acidic residues" evidence="5">
    <location>
        <begin position="605"/>
        <end position="624"/>
    </location>
</feature>
<keyword evidence="6" id="KW-1133">Transmembrane helix</keyword>
<dbReference type="InterPro" id="IPR036737">
    <property type="entry name" value="OmpA-like_sf"/>
</dbReference>
<dbReference type="InterPro" id="IPR006664">
    <property type="entry name" value="OMP_bac"/>
</dbReference>
<accession>A0A844ASX4</accession>
<dbReference type="InterPro" id="IPR050330">
    <property type="entry name" value="Bact_OuterMem_StrucFunc"/>
</dbReference>
<comment type="caution">
    <text evidence="8">The sequence shown here is derived from an EMBL/GenBank/DDBJ whole genome shotgun (WGS) entry which is preliminary data.</text>
</comment>
<dbReference type="PRINTS" id="PR01021">
    <property type="entry name" value="OMPADOMAIN"/>
</dbReference>
<evidence type="ECO:0000256" key="2">
    <source>
        <dbReference type="ARBA" id="ARBA00023136"/>
    </source>
</evidence>
<evidence type="ECO:0000313" key="9">
    <source>
        <dbReference type="Proteomes" id="UP000436694"/>
    </source>
</evidence>
<feature type="region of interest" description="Disordered" evidence="5">
    <location>
        <begin position="599"/>
        <end position="624"/>
    </location>
</feature>
<dbReference type="RefSeq" id="WP_153546518.1">
    <property type="nucleotide sequence ID" value="NZ_WIXK01000003.1"/>
</dbReference>
<evidence type="ECO:0000256" key="4">
    <source>
        <dbReference type="PROSITE-ProRule" id="PRU00473"/>
    </source>
</evidence>
<comment type="subcellular location">
    <subcellularLocation>
        <location evidence="1">Cell outer membrane</location>
    </subcellularLocation>
</comment>
<dbReference type="Pfam" id="PF04972">
    <property type="entry name" value="BON"/>
    <property type="match status" value="1"/>
</dbReference>
<feature type="domain" description="OmpA-like" evidence="7">
    <location>
        <begin position="485"/>
        <end position="602"/>
    </location>
</feature>
<dbReference type="InterPro" id="IPR006665">
    <property type="entry name" value="OmpA-like"/>
</dbReference>
<evidence type="ECO:0000256" key="5">
    <source>
        <dbReference type="SAM" id="MobiDB-lite"/>
    </source>
</evidence>
<dbReference type="CDD" id="cd07185">
    <property type="entry name" value="OmpA_C-like"/>
    <property type="match status" value="1"/>
</dbReference>
<dbReference type="Pfam" id="PF00691">
    <property type="entry name" value="OmpA"/>
    <property type="match status" value="1"/>
</dbReference>
<dbReference type="EMBL" id="WIXK01000003">
    <property type="protein sequence ID" value="MQY42398.1"/>
    <property type="molecule type" value="Genomic_DNA"/>
</dbReference>
<dbReference type="GO" id="GO:0009279">
    <property type="term" value="C:cell outer membrane"/>
    <property type="evidence" value="ECO:0007669"/>
    <property type="project" value="UniProtKB-SubCell"/>
</dbReference>
<dbReference type="Gene3D" id="3.30.1330.60">
    <property type="entry name" value="OmpA-like domain"/>
    <property type="match status" value="1"/>
</dbReference>
<proteinExistence type="predicted"/>